<dbReference type="HOGENOM" id="CLU_087854_2_0_9"/>
<dbReference type="GO" id="GO:0050568">
    <property type="term" value="F:protein-glutamine glutaminase activity"/>
    <property type="evidence" value="ECO:0007669"/>
    <property type="project" value="UniProtKB-UniRule"/>
</dbReference>
<dbReference type="CDD" id="cd16352">
    <property type="entry name" value="CheD"/>
    <property type="match status" value="1"/>
</dbReference>
<comment type="similarity">
    <text evidence="3">Belongs to the CheD family.</text>
</comment>
<dbReference type="GO" id="GO:0006935">
    <property type="term" value="P:chemotaxis"/>
    <property type="evidence" value="ECO:0007669"/>
    <property type="project" value="UniProtKB-UniRule"/>
</dbReference>
<dbReference type="SUPFAM" id="SSF64438">
    <property type="entry name" value="CNF1/YfiH-like putative cysteine hydrolases"/>
    <property type="match status" value="1"/>
</dbReference>
<dbReference type="EMBL" id="CP002344">
    <property type="protein sequence ID" value="ADU51971.1"/>
    <property type="molecule type" value="Genomic_DNA"/>
</dbReference>
<keyword evidence="6" id="KW-1185">Reference proteome</keyword>
<proteinExistence type="inferred from homology"/>
<reference evidence="6" key="2">
    <citation type="journal article" date="2010" name="Stand. Genomic Sci.">
        <title>Complete genome sequence of Thermaerobacter marianensis type strain (7p75aT).</title>
        <authorList>
            <person name="Han C."/>
            <person name="Gu W."/>
            <person name="Zhang X."/>
            <person name="Lapidus A."/>
            <person name="Nolan M."/>
            <person name="Copeland A."/>
            <person name="Lucas S."/>
            <person name="Glavina Del Rio T."/>
            <person name="Tice H."/>
            <person name="Cheng J."/>
            <person name="Tapia R."/>
            <person name="Goodwin L."/>
            <person name="Pitluck S."/>
            <person name="Pagani I."/>
            <person name="Ivanova N."/>
            <person name="Mavromatis K."/>
            <person name="Mikhailova N."/>
            <person name="Pati A."/>
            <person name="Chen A."/>
            <person name="Palaniappan K."/>
            <person name="Land M."/>
            <person name="Hauser L."/>
            <person name="Chang Y."/>
            <person name="Jeffries C."/>
            <person name="Schneider S."/>
            <person name="Rohde M."/>
            <person name="Goker M."/>
            <person name="Pukall R."/>
            <person name="Woyke T."/>
            <person name="Bristow J."/>
            <person name="Eisen J."/>
            <person name="Markowitz V."/>
            <person name="Hugenholtz P."/>
            <person name="Kyrpides N."/>
            <person name="Klenk H."/>
            <person name="Detter J."/>
        </authorList>
    </citation>
    <scope>NUCLEOTIDE SEQUENCE [LARGE SCALE GENOMIC DNA]</scope>
    <source>
        <strain evidence="6">ATCC 700841 / DSM 12885 / JCM 10246 / 7p75a</strain>
    </source>
</reference>
<keyword evidence="2 3" id="KW-0378">Hydrolase</keyword>
<dbReference type="PANTHER" id="PTHR35147">
    <property type="entry name" value="CHEMORECEPTOR GLUTAMINE DEAMIDASE CHED-RELATED"/>
    <property type="match status" value="1"/>
</dbReference>
<accession>E6SIG0</accession>
<protein>
    <recommendedName>
        <fullName evidence="3">Probable chemoreceptor glutamine deamidase CheD</fullName>
        <ecNumber evidence="3">3.5.1.44</ecNumber>
    </recommendedName>
</protein>
<evidence type="ECO:0000313" key="5">
    <source>
        <dbReference type="EMBL" id="ADU51971.1"/>
    </source>
</evidence>
<dbReference type="KEGG" id="tmr:Tmar_1873"/>
<evidence type="ECO:0000313" key="6">
    <source>
        <dbReference type="Proteomes" id="UP000008915"/>
    </source>
</evidence>
<dbReference type="InterPro" id="IPR005659">
    <property type="entry name" value="Chemorcpt_Glu_NH3ase_CheD"/>
</dbReference>
<dbReference type="InterPro" id="IPR038592">
    <property type="entry name" value="CheD-like_sf"/>
</dbReference>
<dbReference type="AlphaFoldDB" id="E6SIG0"/>
<gene>
    <name evidence="3" type="primary">cheD</name>
    <name evidence="5" type="ordered locus">Tmar_1873</name>
</gene>
<name>E6SIG0_THEM7</name>
<comment type="catalytic activity">
    <reaction evidence="3">
        <text>L-glutaminyl-[protein] + H2O = L-glutamyl-[protein] + NH4(+)</text>
        <dbReference type="Rhea" id="RHEA:16441"/>
        <dbReference type="Rhea" id="RHEA-COMP:10207"/>
        <dbReference type="Rhea" id="RHEA-COMP:10208"/>
        <dbReference type="ChEBI" id="CHEBI:15377"/>
        <dbReference type="ChEBI" id="CHEBI:28938"/>
        <dbReference type="ChEBI" id="CHEBI:29973"/>
        <dbReference type="ChEBI" id="CHEBI:30011"/>
        <dbReference type="EC" id="3.5.1.44"/>
    </reaction>
</comment>
<dbReference type="PANTHER" id="PTHR35147:SF1">
    <property type="entry name" value="CHEMORECEPTOR GLUTAMINE DEAMIDASE CHED-RELATED"/>
    <property type="match status" value="1"/>
</dbReference>
<comment type="function">
    <text evidence="3">Probably deamidates glutamine residues to glutamate on methyl-accepting chemotaxis receptors (MCPs), playing an important role in chemotaxis.</text>
</comment>
<evidence type="ECO:0000256" key="1">
    <source>
        <dbReference type="ARBA" id="ARBA00022500"/>
    </source>
</evidence>
<evidence type="ECO:0000256" key="4">
    <source>
        <dbReference type="SAM" id="MobiDB-lite"/>
    </source>
</evidence>
<dbReference type="Gene3D" id="3.30.1330.200">
    <property type="match status" value="1"/>
</dbReference>
<dbReference type="OrthoDB" id="9807202at2"/>
<sequence>MFTPAPKNLPPPVGNHAAVAPVPNSPSGRTFVPRSADRSGVHSGTRVYTVGLGEAVVGGVDDILVVAGLGSCIALALWSRRLRIGALCHIVLPESCNQPVNPTQPAWYADWAVQWAVVALSQFGAGPPELVAKGAGGARVLTAPMLSDIGNCNVQAVFSALRDAGIAVGAFDVGGTESRTVRFFPATGALEVCVTRGHVQVL</sequence>
<feature type="region of interest" description="Disordered" evidence="4">
    <location>
        <begin position="1"/>
        <end position="41"/>
    </location>
</feature>
<evidence type="ECO:0000256" key="3">
    <source>
        <dbReference type="HAMAP-Rule" id="MF_01440"/>
    </source>
</evidence>
<dbReference type="STRING" id="644966.Tmar_1873"/>
<dbReference type="RefSeq" id="WP_013496272.1">
    <property type="nucleotide sequence ID" value="NC_014831.1"/>
</dbReference>
<dbReference type="Proteomes" id="UP000008915">
    <property type="component" value="Chromosome"/>
</dbReference>
<reference evidence="5 6" key="1">
    <citation type="journal article" date="2010" name="Stand. Genomic Sci.">
        <title>Complete genome sequence of Thermaerobacter marianensis type strain (7p75a).</title>
        <authorList>
            <person name="Han C."/>
            <person name="Gu W."/>
            <person name="Zhang X."/>
            <person name="Lapidus A."/>
            <person name="Nolan M."/>
            <person name="Copeland A."/>
            <person name="Lucas S."/>
            <person name="Del Rio T.G."/>
            <person name="Tice H."/>
            <person name="Cheng J.F."/>
            <person name="Tapia R."/>
            <person name="Goodwin L."/>
            <person name="Pitluck S."/>
            <person name="Pagani I."/>
            <person name="Ivanova N."/>
            <person name="Mavromatis K."/>
            <person name="Mikhailova N."/>
            <person name="Pati A."/>
            <person name="Chen A."/>
            <person name="Palaniappan K."/>
            <person name="Land M."/>
            <person name="Hauser L."/>
            <person name="Chang Y.J."/>
            <person name="Jeffries C.D."/>
            <person name="Schneider S."/>
            <person name="Rohde M."/>
            <person name="Goker M."/>
            <person name="Pukall R."/>
            <person name="Woyke T."/>
            <person name="Bristow J."/>
            <person name="Eisen J.A."/>
            <person name="Markowitz V."/>
            <person name="Hugenholtz P."/>
            <person name="Kyrpides N.C."/>
            <person name="Klenk H.P."/>
            <person name="Detter J.C."/>
        </authorList>
    </citation>
    <scope>NUCLEOTIDE SEQUENCE [LARGE SCALE GENOMIC DNA]</scope>
    <source>
        <strain evidence="6">ATCC 700841 / DSM 12885 / JCM 10246 / 7p75a</strain>
    </source>
</reference>
<dbReference type="EC" id="3.5.1.44" evidence="3"/>
<dbReference type="HAMAP" id="MF_01440">
    <property type="entry name" value="CheD"/>
    <property type="match status" value="1"/>
</dbReference>
<keyword evidence="1 3" id="KW-0145">Chemotaxis</keyword>
<evidence type="ECO:0000256" key="2">
    <source>
        <dbReference type="ARBA" id="ARBA00022801"/>
    </source>
</evidence>
<dbReference type="eggNOG" id="COG1871">
    <property type="taxonomic scope" value="Bacteria"/>
</dbReference>
<organism evidence="5 6">
    <name type="scientific">Thermaerobacter marianensis (strain ATCC 700841 / DSM 12885 / JCM 10246 / 7p75a)</name>
    <dbReference type="NCBI Taxonomy" id="644966"/>
    <lineage>
        <taxon>Bacteria</taxon>
        <taxon>Bacillati</taxon>
        <taxon>Bacillota</taxon>
        <taxon>Clostridia</taxon>
        <taxon>Eubacteriales</taxon>
        <taxon>Clostridiales Family XVII. Incertae Sedis</taxon>
        <taxon>Thermaerobacter</taxon>
    </lineage>
</organism>
<dbReference type="Pfam" id="PF03975">
    <property type="entry name" value="CheD"/>
    <property type="match status" value="1"/>
</dbReference>
<dbReference type="InterPro" id="IPR011324">
    <property type="entry name" value="Cytotoxic_necrot_fac-like_cat"/>
</dbReference>